<protein>
    <submittedName>
        <fullName evidence="2">Uncharacterized protein</fullName>
    </submittedName>
</protein>
<evidence type="ECO:0000256" key="1">
    <source>
        <dbReference type="SAM" id="MobiDB-lite"/>
    </source>
</evidence>
<gene>
    <name evidence="2" type="ORF">PPAR1163_LOCUS14596</name>
</gene>
<evidence type="ECO:0000313" key="2">
    <source>
        <dbReference type="EMBL" id="CAD9256225.1"/>
    </source>
</evidence>
<organism evidence="2">
    <name type="scientific">Phaeomonas parva</name>
    <dbReference type="NCBI Taxonomy" id="124430"/>
    <lineage>
        <taxon>Eukaryota</taxon>
        <taxon>Sar</taxon>
        <taxon>Stramenopiles</taxon>
        <taxon>Ochrophyta</taxon>
        <taxon>Pinguiophyceae</taxon>
        <taxon>Pinguiochrysidales</taxon>
        <taxon>Pinguiochrysidaceae</taxon>
        <taxon>Phaeomonas</taxon>
    </lineage>
</organism>
<dbReference type="AlphaFoldDB" id="A0A7S1XSL6"/>
<sequence>MATAHTLEGGTVTALACSLVKGAPRATANRESATIAYIAIAELPFSVTIFALEARAPGCALVPVARDVTMARPATHLSLSLSLLGDANAAPTLSLALGDRARGRISLLRFERSADRHVAAASEVYDELCEEPRTRERRLAAEHDAAPNPSTELDAPVCMFLGTDKIFALFESGGVRAYDPNPKHKPKPNPNPSPNANPKPLRGLLEAVEPRGGGEDDDDDVDLDFPM</sequence>
<feature type="region of interest" description="Disordered" evidence="1">
    <location>
        <begin position="178"/>
        <end position="227"/>
    </location>
</feature>
<reference evidence="2" key="1">
    <citation type="submission" date="2021-01" db="EMBL/GenBank/DDBJ databases">
        <authorList>
            <person name="Corre E."/>
            <person name="Pelletier E."/>
            <person name="Niang G."/>
            <person name="Scheremetjew M."/>
            <person name="Finn R."/>
            <person name="Kale V."/>
            <person name="Holt S."/>
            <person name="Cochrane G."/>
            <person name="Meng A."/>
            <person name="Brown T."/>
            <person name="Cohen L."/>
        </authorList>
    </citation>
    <scope>NUCLEOTIDE SEQUENCE</scope>
    <source>
        <strain evidence="2">CCMP2877</strain>
    </source>
</reference>
<feature type="compositionally biased region" description="Acidic residues" evidence="1">
    <location>
        <begin position="215"/>
        <end position="227"/>
    </location>
</feature>
<dbReference type="EMBL" id="HBGJ01022633">
    <property type="protein sequence ID" value="CAD9256225.1"/>
    <property type="molecule type" value="Transcribed_RNA"/>
</dbReference>
<name>A0A7S1XSL6_9STRA</name>
<proteinExistence type="predicted"/>
<accession>A0A7S1XSL6</accession>
<feature type="compositionally biased region" description="Pro residues" evidence="1">
    <location>
        <begin position="188"/>
        <end position="197"/>
    </location>
</feature>